<dbReference type="Proteomes" id="UP000274661">
    <property type="component" value="Unassembled WGS sequence"/>
</dbReference>
<evidence type="ECO:0000313" key="2">
    <source>
        <dbReference type="EMBL" id="RST29833.1"/>
    </source>
</evidence>
<dbReference type="Pfam" id="PF06835">
    <property type="entry name" value="LptC"/>
    <property type="match status" value="1"/>
</dbReference>
<dbReference type="OrthoDB" id="7423492at2"/>
<proteinExistence type="predicted"/>
<gene>
    <name evidence="2" type="ORF">HMF7854_02590</name>
</gene>
<dbReference type="InterPro" id="IPR010664">
    <property type="entry name" value="LipoPS_assembly_LptC-rel"/>
</dbReference>
<keyword evidence="1" id="KW-0472">Membrane</keyword>
<name>A0A3R9X6B7_9SPHN</name>
<reference evidence="2 3" key="1">
    <citation type="submission" date="2018-12" db="EMBL/GenBank/DDBJ databases">
        <title>Sphingomonas sp. HMF7854 Genome sequencing and assembly.</title>
        <authorList>
            <person name="Cha I."/>
            <person name="Kang H."/>
            <person name="Kim H."/>
            <person name="Kang J."/>
            <person name="Joh K."/>
        </authorList>
    </citation>
    <scope>NUCLEOTIDE SEQUENCE [LARGE SCALE GENOMIC DNA]</scope>
    <source>
        <strain evidence="2 3">HMF7854</strain>
    </source>
</reference>
<evidence type="ECO:0000313" key="3">
    <source>
        <dbReference type="Proteomes" id="UP000274661"/>
    </source>
</evidence>
<dbReference type="AlphaFoldDB" id="A0A3R9X6B7"/>
<sequence>MSEQADRTRAVKRGWAEPGSRHDALVRLLKVGLPSIVGVLLAVLVLAPLGKRGDVSFILDKKQAERAPERMRVESAQYTGADNKGQPFNINASRALQRSSNVPVVDVNGIFARMGLERGPVEIRAGNGRYNLDRQQLALVGPVKVAGNEGELLNTSNVLVDFNTRTLSNTTPVSGQMPVGSFSGTTLHGDLDRKQVNVGGGVNGQVKLGTFSANQMKADLDNRTVTLEGGARLKITQRAVR</sequence>
<accession>A0A3R9X6B7</accession>
<keyword evidence="1" id="KW-1133">Transmembrane helix</keyword>
<feature type="transmembrane region" description="Helical" evidence="1">
    <location>
        <begin position="31"/>
        <end position="49"/>
    </location>
</feature>
<keyword evidence="3" id="KW-1185">Reference proteome</keyword>
<evidence type="ECO:0000256" key="1">
    <source>
        <dbReference type="SAM" id="Phobius"/>
    </source>
</evidence>
<protein>
    <submittedName>
        <fullName evidence="2">LPS export ABC transporter periplasmic protein LptC</fullName>
    </submittedName>
</protein>
<keyword evidence="1" id="KW-0812">Transmembrane</keyword>
<organism evidence="2 3">
    <name type="scientific">Sphingomonas ginkgonis</name>
    <dbReference type="NCBI Taxonomy" id="2315330"/>
    <lineage>
        <taxon>Bacteria</taxon>
        <taxon>Pseudomonadati</taxon>
        <taxon>Pseudomonadota</taxon>
        <taxon>Alphaproteobacteria</taxon>
        <taxon>Sphingomonadales</taxon>
        <taxon>Sphingomonadaceae</taxon>
        <taxon>Sphingomonas</taxon>
    </lineage>
</organism>
<comment type="caution">
    <text evidence="2">The sequence shown here is derived from an EMBL/GenBank/DDBJ whole genome shotgun (WGS) entry which is preliminary data.</text>
</comment>
<dbReference type="RefSeq" id="WP_126717672.1">
    <property type="nucleotide sequence ID" value="NZ_RWJF01000001.1"/>
</dbReference>
<dbReference type="Gene3D" id="2.60.450.10">
    <property type="entry name" value="Lipopolysaccharide (LPS) transport protein A like domain"/>
    <property type="match status" value="1"/>
</dbReference>
<dbReference type="EMBL" id="RWJF01000001">
    <property type="protein sequence ID" value="RST29833.1"/>
    <property type="molecule type" value="Genomic_DNA"/>
</dbReference>